<dbReference type="SUPFAM" id="SSF53187">
    <property type="entry name" value="Zn-dependent exopeptidases"/>
    <property type="match status" value="4"/>
</dbReference>
<keyword evidence="6" id="KW-0378">Hydrolase</keyword>
<dbReference type="PROSITE" id="PS52035">
    <property type="entry name" value="PEPTIDASE_M14"/>
    <property type="match status" value="3"/>
</dbReference>
<evidence type="ECO:0000256" key="11">
    <source>
        <dbReference type="SAM" id="Phobius"/>
    </source>
</evidence>
<evidence type="ECO:0000259" key="12">
    <source>
        <dbReference type="PROSITE" id="PS52035"/>
    </source>
</evidence>
<evidence type="ECO:0000256" key="10">
    <source>
        <dbReference type="SAM" id="MobiDB-lite"/>
    </source>
</evidence>
<dbReference type="Pfam" id="PF00246">
    <property type="entry name" value="Peptidase_M14"/>
    <property type="match status" value="4"/>
</dbReference>
<dbReference type="InterPro" id="IPR057246">
    <property type="entry name" value="CARBOXYPEPT_ZN_1"/>
</dbReference>
<dbReference type="Gene3D" id="3.40.630.10">
    <property type="entry name" value="Zn peptidases"/>
    <property type="match status" value="4"/>
</dbReference>
<dbReference type="PANTHER" id="PTHR11532:SF62">
    <property type="entry name" value="CARBOXYPEPTIDASE D"/>
    <property type="match status" value="1"/>
</dbReference>
<dbReference type="InterPro" id="IPR057247">
    <property type="entry name" value="CARBOXYPEPT_ZN_2"/>
</dbReference>
<dbReference type="InterPro" id="IPR008969">
    <property type="entry name" value="CarboxyPept-like_regulatory"/>
</dbReference>
<dbReference type="GO" id="GO:0004181">
    <property type="term" value="F:metallocarboxypeptidase activity"/>
    <property type="evidence" value="ECO:0007669"/>
    <property type="project" value="InterPro"/>
</dbReference>
<keyword evidence="11" id="KW-0472">Membrane</keyword>
<comment type="caution">
    <text evidence="9">Lacks conserved residue(s) required for the propagation of feature annotation.</text>
</comment>
<dbReference type="SUPFAM" id="SSF49464">
    <property type="entry name" value="Carboxypeptidase regulatory domain-like"/>
    <property type="match status" value="4"/>
</dbReference>
<dbReference type="GO" id="GO:0016485">
    <property type="term" value="P:protein processing"/>
    <property type="evidence" value="ECO:0007669"/>
    <property type="project" value="TreeGrafter"/>
</dbReference>
<comment type="cofactor">
    <cofactor evidence="1">
        <name>Zn(2+)</name>
        <dbReference type="ChEBI" id="CHEBI:29105"/>
    </cofactor>
</comment>
<evidence type="ECO:0000256" key="1">
    <source>
        <dbReference type="ARBA" id="ARBA00001947"/>
    </source>
</evidence>
<evidence type="ECO:0000256" key="9">
    <source>
        <dbReference type="PROSITE-ProRule" id="PRU01379"/>
    </source>
</evidence>
<comment type="similarity">
    <text evidence="2 9">Belongs to the peptidase M14 family.</text>
</comment>
<organism evidence="13 14">
    <name type="scientific">Microctonus aethiopoides</name>
    <dbReference type="NCBI Taxonomy" id="144406"/>
    <lineage>
        <taxon>Eukaryota</taxon>
        <taxon>Metazoa</taxon>
        <taxon>Ecdysozoa</taxon>
        <taxon>Arthropoda</taxon>
        <taxon>Hexapoda</taxon>
        <taxon>Insecta</taxon>
        <taxon>Pterygota</taxon>
        <taxon>Neoptera</taxon>
        <taxon>Endopterygota</taxon>
        <taxon>Hymenoptera</taxon>
        <taxon>Apocrita</taxon>
        <taxon>Ichneumonoidea</taxon>
        <taxon>Braconidae</taxon>
        <taxon>Euphorinae</taxon>
        <taxon>Microctonus</taxon>
    </lineage>
</organism>
<evidence type="ECO:0000313" key="13">
    <source>
        <dbReference type="EMBL" id="KAK0164930.1"/>
    </source>
</evidence>
<feature type="region of interest" description="Disordered" evidence="10">
    <location>
        <begin position="1527"/>
        <end position="1569"/>
    </location>
</feature>
<name>A0AA39F8J7_9HYME</name>
<keyword evidence="7" id="KW-0862">Zinc</keyword>
<comment type="caution">
    <text evidence="13">The sequence shown here is derived from an EMBL/GenBank/DDBJ whole genome shotgun (WGS) entry which is preliminary data.</text>
</comment>
<dbReference type="InterPro" id="IPR050753">
    <property type="entry name" value="Peptidase_M14_domain"/>
</dbReference>
<dbReference type="CDD" id="cd11308">
    <property type="entry name" value="Peptidase_M14NE-CP-C_like"/>
    <property type="match status" value="3"/>
</dbReference>
<feature type="transmembrane region" description="Helical" evidence="11">
    <location>
        <begin position="1466"/>
        <end position="1488"/>
    </location>
</feature>
<keyword evidence="11" id="KW-1133">Transmembrane helix</keyword>
<keyword evidence="4" id="KW-0645">Protease</keyword>
<proteinExistence type="inferred from homology"/>
<keyword evidence="5" id="KW-0479">Metal-binding</keyword>
<evidence type="ECO:0000256" key="8">
    <source>
        <dbReference type="ARBA" id="ARBA00023180"/>
    </source>
</evidence>
<keyword evidence="14" id="KW-1185">Reference proteome</keyword>
<evidence type="ECO:0000256" key="6">
    <source>
        <dbReference type="ARBA" id="ARBA00022801"/>
    </source>
</evidence>
<dbReference type="GO" id="GO:0008270">
    <property type="term" value="F:zinc ion binding"/>
    <property type="evidence" value="ECO:0007669"/>
    <property type="project" value="InterPro"/>
</dbReference>
<dbReference type="Gene3D" id="2.60.40.1120">
    <property type="entry name" value="Carboxypeptidase-like, regulatory domain"/>
    <property type="match status" value="4"/>
</dbReference>
<evidence type="ECO:0000256" key="4">
    <source>
        <dbReference type="ARBA" id="ARBA00022670"/>
    </source>
</evidence>
<gene>
    <name evidence="13" type="ORF">PV328_003495</name>
</gene>
<feature type="domain" description="Peptidase M14" evidence="12">
    <location>
        <begin position="358"/>
        <end position="660"/>
    </location>
</feature>
<feature type="compositionally biased region" description="Acidic residues" evidence="10">
    <location>
        <begin position="1549"/>
        <end position="1560"/>
    </location>
</feature>
<evidence type="ECO:0000256" key="2">
    <source>
        <dbReference type="ARBA" id="ARBA00005988"/>
    </source>
</evidence>
<reference evidence="13" key="2">
    <citation type="submission" date="2023-03" db="EMBL/GenBank/DDBJ databases">
        <authorList>
            <person name="Inwood S.N."/>
            <person name="Skelly J.G."/>
            <person name="Guhlin J."/>
            <person name="Harrop T.W.R."/>
            <person name="Goldson S.G."/>
            <person name="Dearden P.K."/>
        </authorList>
    </citation>
    <scope>NUCLEOTIDE SEQUENCE</scope>
    <source>
        <strain evidence="13">Irish</strain>
        <tissue evidence="13">Whole body</tissue>
    </source>
</reference>
<protein>
    <recommendedName>
        <fullName evidence="12">Peptidase M14 domain-containing protein</fullName>
    </recommendedName>
</protein>
<dbReference type="PROSITE" id="PS00132">
    <property type="entry name" value="CARBOXYPEPT_ZN_1"/>
    <property type="match status" value="1"/>
</dbReference>
<dbReference type="Proteomes" id="UP001168990">
    <property type="component" value="Unassembled WGS sequence"/>
</dbReference>
<dbReference type="PROSITE" id="PS00133">
    <property type="entry name" value="CARBOXYPEPT_ZN_2"/>
    <property type="match status" value="2"/>
</dbReference>
<dbReference type="EMBL" id="JAQQBS010001422">
    <property type="protein sequence ID" value="KAK0164930.1"/>
    <property type="molecule type" value="Genomic_DNA"/>
</dbReference>
<evidence type="ECO:0000256" key="3">
    <source>
        <dbReference type="ARBA" id="ARBA00022645"/>
    </source>
</evidence>
<keyword evidence="3" id="KW-0121">Carboxypeptidase</keyword>
<dbReference type="GO" id="GO:0005615">
    <property type="term" value="C:extracellular space"/>
    <property type="evidence" value="ECO:0007669"/>
    <property type="project" value="TreeGrafter"/>
</dbReference>
<keyword evidence="8" id="KW-0325">Glycoprotein</keyword>
<dbReference type="PANTHER" id="PTHR11532">
    <property type="entry name" value="PROTEASE M14 CARBOXYPEPTIDASE"/>
    <property type="match status" value="1"/>
</dbReference>
<dbReference type="CDD" id="cd03858">
    <property type="entry name" value="M14_CP_N-E_like"/>
    <property type="match status" value="1"/>
</dbReference>
<dbReference type="SMART" id="SM00631">
    <property type="entry name" value="Zn_pept"/>
    <property type="match status" value="2"/>
</dbReference>
<accession>A0AA39F8J7</accession>
<evidence type="ECO:0000313" key="14">
    <source>
        <dbReference type="Proteomes" id="UP001168990"/>
    </source>
</evidence>
<sequence length="1569" mass="176901">MVKYVANMHGDESVGRQLLIYLAQFLLKNYKNPRIGKLVNTTDIFLMPSMNPDGFEASLEGHCESKHDYSGRHNANNMDLNRDFPDQFNDDLTQFLRGGNIIEGRQRETVAMMTWISSQPFVLSGNFHGGAVVASYPYDSGTFQKYGKESISPDDKLFKHLAHIYADNNPDMHSGEACPSDSFPGGVTNGAKWYEVIGGMQDFNYFRSNALEITFELSCCKYPNATTLPEHWRKNKESLIKYLEQVHVGIKGVVLTTDRRPIEGAQIRIYGINRNVSTTDRGEYWRLLTPGRYIVFASAWGYKPSDVVEVTVKENEQSIVNFTLKILSSKEQAQESVKIEEVIEKRDEYGFYLPTNFIHHNYTMMEQFLIDLHDNYPNITRLYSIGKSVLGRELYVMEITNNPGTHDKNKPEVKYIGNMHGNEVVGREILLLLLKYLCENYIKDTRATKIVNSIRLHVMPSMNPDGYEASKLGDVDGIDGRNNANNVDLNRNFPDQYGKTRFNEQQEPETKAVIDWINKYPFVLSANLHGGALVANYPYDDTSIEDESKINLSPDDAVFKALALKYSNAHSRMHLGQPCPPPPNRRKWQTTLLDERFPDGITNGAKWYSVSGGMQDYNYIHSNAFEITLELSCVKFPSADQLPKFWLENREALLSYIEMSRKGIHGVVHSSIGSPVYNAKISVDGIDHDIFTAKGGDYWRMLVPGIYNVTASATGYESQTQTVTVPSERESENQEVTLDFALMRDDNEHWSSAYDFGLVSNLKNGYLKNIELTNQLAKLESQKQDSIAEFEANDSLDSMAIHSLKITRNLGGPEENKIHIALVGGLFASQPAGREIYLRIANHLIKGEQIGDPPIIQLLDNAVIHVIPAIDPGFDSVQDNCNPRSRDEIGKKFLDENTNDTVTNAFVKMLAAQKYDVIVTINGGSVGVSYTEDNLNVYRYLAEKYDTAMHKQDCSISDDNSSAVGDLIQKKYNIPVVALSLSCCKYPAPETIPNIWRYNLMPLKELLFGFTTGIRTEVLNNRGEPLREATISIANNVYHVTKNMAYFFKTLPPGKYSLMISCDEYISQNVNVEVKQHEITDIKVQLQNSKIIAGVVEPVVNSPHDVNTVDDITSMLDVLNGKYPQISDLQNVGKTSKGTKIMTLKLAAQNKTLESTLRPSIVLFAGISNGIPVTSQVLINFVAHLLSNYQKDKMITRLIDRFEIYIVPNFNPDIKTKVNCSTNPPGIEFPINKLLTSDAQMIIDWFKQINPILAMNLNSGSLHVEIPYGSKYESMSSYKTNDDEILNYLALTYTKNHPTMSLGNKICNNDLNIGTNGVAHGGDVIPSGRQHSLMDYLYLNTSTLPLDIYITCCNTDNANDVWKFNKNSLLATIDEIEKGVMGYVVSSSKESIQNAILSYDDSIHHVMNSESGVYWILLPAGRHTITAEAPGYIPNTKMISVPDLKRFTNLVFQLTRDESIAGMPRLVFVMITGVACFLIMVMLIVVYIKCKSPTYSEITDRRAYAFSLLRDGTSFFDDDEKEVELFKRPSKVENMEEEPESNTTRPFFDENESDSEESDLEFIKRDENW</sequence>
<keyword evidence="11" id="KW-0812">Transmembrane</keyword>
<dbReference type="FunFam" id="2.60.40.1120:FF:000016">
    <property type="entry name" value="carboxypeptidase D isoform X2"/>
    <property type="match status" value="1"/>
</dbReference>
<dbReference type="Pfam" id="PF13620">
    <property type="entry name" value="CarboxypepD_reg"/>
    <property type="match status" value="2"/>
</dbReference>
<dbReference type="GO" id="GO:0006518">
    <property type="term" value="P:peptide metabolic process"/>
    <property type="evidence" value="ECO:0007669"/>
    <property type="project" value="TreeGrafter"/>
</dbReference>
<feature type="active site" description="Proton donor/acceptor" evidence="9">
    <location>
        <position position="630"/>
    </location>
</feature>
<feature type="domain" description="Peptidase M14" evidence="12">
    <location>
        <begin position="1102"/>
        <end position="1376"/>
    </location>
</feature>
<reference evidence="13" key="1">
    <citation type="journal article" date="2023" name="bioRxiv">
        <title>Scaffold-level genome assemblies of two parasitoid biocontrol wasps reveal the parthenogenesis mechanism and an associated novel virus.</title>
        <authorList>
            <person name="Inwood S."/>
            <person name="Skelly J."/>
            <person name="Guhlin J."/>
            <person name="Harrop T."/>
            <person name="Goldson S."/>
            <person name="Dearden P."/>
        </authorList>
    </citation>
    <scope>NUCLEOTIDE SEQUENCE</scope>
    <source>
        <strain evidence="13">Irish</strain>
        <tissue evidence="13">Whole body</tissue>
    </source>
</reference>
<feature type="active site" description="Proton donor/acceptor" evidence="9">
    <location>
        <position position="216"/>
    </location>
</feature>
<evidence type="ECO:0000256" key="7">
    <source>
        <dbReference type="ARBA" id="ARBA00022833"/>
    </source>
</evidence>
<feature type="domain" description="Peptidase M14" evidence="12">
    <location>
        <begin position="1"/>
        <end position="246"/>
    </location>
</feature>
<dbReference type="PRINTS" id="PR00765">
    <property type="entry name" value="CRBOXYPTASEA"/>
</dbReference>
<evidence type="ECO:0000256" key="5">
    <source>
        <dbReference type="ARBA" id="ARBA00022723"/>
    </source>
</evidence>
<dbReference type="FunFam" id="3.40.630.10:FF:000020">
    <property type="entry name" value="Carboxypeptidase D"/>
    <property type="match status" value="1"/>
</dbReference>
<dbReference type="InterPro" id="IPR000834">
    <property type="entry name" value="Peptidase_M14"/>
</dbReference>